<dbReference type="InterPro" id="IPR014546">
    <property type="entry name" value="UCP028440_lipidA_biosyn"/>
</dbReference>
<accession>A0ABQ3EIF9</accession>
<keyword evidence="1" id="KW-0472">Membrane</keyword>
<dbReference type="Pfam" id="PF07578">
    <property type="entry name" value="LAB_N"/>
    <property type="match status" value="1"/>
</dbReference>
<feature type="domain" description="Lipid A biosynthesis N-terminal" evidence="2">
    <location>
        <begin position="23"/>
        <end position="94"/>
    </location>
</feature>
<dbReference type="Proteomes" id="UP000637980">
    <property type="component" value="Unassembled WGS sequence"/>
</dbReference>
<proteinExistence type="predicted"/>
<reference evidence="4" key="1">
    <citation type="journal article" date="2019" name="Int. J. Syst. Evol. Microbiol.">
        <title>The Global Catalogue of Microorganisms (GCM) 10K type strain sequencing project: providing services to taxonomists for standard genome sequencing and annotation.</title>
        <authorList>
            <consortium name="The Broad Institute Genomics Platform"/>
            <consortium name="The Broad Institute Genome Sequencing Center for Infectious Disease"/>
            <person name="Wu L."/>
            <person name="Ma J."/>
        </authorList>
    </citation>
    <scope>NUCLEOTIDE SEQUENCE [LARGE SCALE GENOMIC DNA]</scope>
    <source>
        <strain evidence="4">KCTC 12861</strain>
    </source>
</reference>
<feature type="transmembrane region" description="Helical" evidence="1">
    <location>
        <begin position="76"/>
        <end position="96"/>
    </location>
</feature>
<feature type="transmembrane region" description="Helical" evidence="1">
    <location>
        <begin position="49"/>
        <end position="70"/>
    </location>
</feature>
<evidence type="ECO:0000259" key="2">
    <source>
        <dbReference type="SMART" id="SM01259"/>
    </source>
</evidence>
<dbReference type="InterPro" id="IPR011499">
    <property type="entry name" value="Lipid_A_biosynth_N"/>
</dbReference>
<keyword evidence="4" id="KW-1185">Reference proteome</keyword>
<feature type="transmembrane region" description="Helical" evidence="1">
    <location>
        <begin position="20"/>
        <end position="37"/>
    </location>
</feature>
<sequence length="105" mass="12538">MFAGLLDWLYDVFVAQWDFWVMWGFVAQFMFMMRFMIQWVASERVGRSIVPIAFWFFSIGGGTLLLTYAIVKEDPVFIAGQSLGLIIYFRNLWLIYKEKRRDPNF</sequence>
<gene>
    <name evidence="3" type="ORF">GCM10007094_27300</name>
</gene>
<dbReference type="SMART" id="SM01259">
    <property type="entry name" value="LAB_N"/>
    <property type="match status" value="1"/>
</dbReference>
<comment type="caution">
    <text evidence="3">The sequence shown here is derived from an EMBL/GenBank/DDBJ whole genome shotgun (WGS) entry which is preliminary data.</text>
</comment>
<dbReference type="Gene3D" id="1.20.1280.290">
    <property type="match status" value="1"/>
</dbReference>
<keyword evidence="1" id="KW-0812">Transmembrane</keyword>
<evidence type="ECO:0000313" key="3">
    <source>
        <dbReference type="EMBL" id="GHB36207.1"/>
    </source>
</evidence>
<dbReference type="EMBL" id="BMXE01000004">
    <property type="protein sequence ID" value="GHB36207.1"/>
    <property type="molecule type" value="Genomic_DNA"/>
</dbReference>
<keyword evidence="1" id="KW-1133">Transmembrane helix</keyword>
<evidence type="ECO:0000313" key="4">
    <source>
        <dbReference type="Proteomes" id="UP000637980"/>
    </source>
</evidence>
<dbReference type="RefSeq" id="WP_189437328.1">
    <property type="nucleotide sequence ID" value="NZ_BMXE01000004.1"/>
</dbReference>
<name>A0ABQ3EIF9_9HYPH</name>
<organism evidence="3 4">
    <name type="scientific">Pseudovibrio japonicus</name>
    <dbReference type="NCBI Taxonomy" id="366534"/>
    <lineage>
        <taxon>Bacteria</taxon>
        <taxon>Pseudomonadati</taxon>
        <taxon>Pseudomonadota</taxon>
        <taxon>Alphaproteobacteria</taxon>
        <taxon>Hyphomicrobiales</taxon>
        <taxon>Stappiaceae</taxon>
        <taxon>Pseudovibrio</taxon>
    </lineage>
</organism>
<protein>
    <submittedName>
        <fullName evidence="3">Membrane protein</fullName>
    </submittedName>
</protein>
<dbReference type="PIRSF" id="PIRSF028440">
    <property type="entry name" value="UCP_LAB_N"/>
    <property type="match status" value="1"/>
</dbReference>
<evidence type="ECO:0000256" key="1">
    <source>
        <dbReference type="SAM" id="Phobius"/>
    </source>
</evidence>